<evidence type="ECO:0000313" key="7">
    <source>
        <dbReference type="Proteomes" id="UP000245207"/>
    </source>
</evidence>
<dbReference type="InterPro" id="IPR034741">
    <property type="entry name" value="Terpene_cyclase-like_1_C"/>
</dbReference>
<proteinExistence type="predicted"/>
<comment type="caution">
    <text evidence="6">The sequence shown here is derived from an EMBL/GenBank/DDBJ whole genome shotgun (WGS) entry which is preliminary data.</text>
</comment>
<dbReference type="PANTHER" id="PTHR31225:SF202">
    <property type="entry name" value="TERPENOID CYCLASES_PROTEIN PRENYLTRANSFERASE ALPHA-ALPHA TOROID-RELATED"/>
    <property type="match status" value="1"/>
</dbReference>
<feature type="signal peptide" evidence="3">
    <location>
        <begin position="1"/>
        <end position="18"/>
    </location>
</feature>
<dbReference type="OrthoDB" id="1877784at2759"/>
<dbReference type="InterPro" id="IPR001906">
    <property type="entry name" value="Terpene_synth_N"/>
</dbReference>
<dbReference type="GO" id="GO:0000287">
    <property type="term" value="F:magnesium ion binding"/>
    <property type="evidence" value="ECO:0007669"/>
    <property type="project" value="InterPro"/>
</dbReference>
<dbReference type="STRING" id="35608.A0A2U1MGA7"/>
<evidence type="ECO:0000256" key="1">
    <source>
        <dbReference type="ARBA" id="ARBA00001946"/>
    </source>
</evidence>
<dbReference type="Pfam" id="PF01397">
    <property type="entry name" value="Terpene_synth"/>
    <property type="match status" value="1"/>
</dbReference>
<dbReference type="GO" id="GO:0010333">
    <property type="term" value="F:terpene synthase activity"/>
    <property type="evidence" value="ECO:0007669"/>
    <property type="project" value="InterPro"/>
</dbReference>
<dbReference type="FunFam" id="1.10.600.10:FF:000007">
    <property type="entry name" value="Isoprene synthase, chloroplastic"/>
    <property type="match status" value="1"/>
</dbReference>
<dbReference type="AlphaFoldDB" id="A0A2U1MGA7"/>
<evidence type="ECO:0000313" key="6">
    <source>
        <dbReference type="EMBL" id="PWA60236.1"/>
    </source>
</evidence>
<protein>
    <submittedName>
        <fullName evidence="6">E-beta-farnesene synthase 1</fullName>
    </submittedName>
</protein>
<name>A0A2U1MGA7_ARTAN</name>
<dbReference type="Proteomes" id="UP000245207">
    <property type="component" value="Unassembled WGS sequence"/>
</dbReference>
<dbReference type="CDD" id="cd00684">
    <property type="entry name" value="Terpene_cyclase_plant_C1"/>
    <property type="match status" value="1"/>
</dbReference>
<organism evidence="6 7">
    <name type="scientific">Artemisia annua</name>
    <name type="common">Sweet wormwood</name>
    <dbReference type="NCBI Taxonomy" id="35608"/>
    <lineage>
        <taxon>Eukaryota</taxon>
        <taxon>Viridiplantae</taxon>
        <taxon>Streptophyta</taxon>
        <taxon>Embryophyta</taxon>
        <taxon>Tracheophyta</taxon>
        <taxon>Spermatophyta</taxon>
        <taxon>Magnoliopsida</taxon>
        <taxon>eudicotyledons</taxon>
        <taxon>Gunneridae</taxon>
        <taxon>Pentapetalae</taxon>
        <taxon>asterids</taxon>
        <taxon>campanulids</taxon>
        <taxon>Asterales</taxon>
        <taxon>Asteraceae</taxon>
        <taxon>Asteroideae</taxon>
        <taxon>Anthemideae</taxon>
        <taxon>Artemisiinae</taxon>
        <taxon>Artemisia</taxon>
    </lineage>
</organism>
<evidence type="ECO:0000256" key="2">
    <source>
        <dbReference type="ARBA" id="ARBA00022723"/>
    </source>
</evidence>
<dbReference type="InterPro" id="IPR050148">
    <property type="entry name" value="Terpene_synthase-like"/>
</dbReference>
<dbReference type="PANTHER" id="PTHR31225">
    <property type="entry name" value="OS04G0344100 PROTEIN-RELATED"/>
    <property type="match status" value="1"/>
</dbReference>
<dbReference type="Gene3D" id="1.50.10.130">
    <property type="entry name" value="Terpene synthase, N-terminal domain"/>
    <property type="match status" value="1"/>
</dbReference>
<feature type="chain" id="PRO_5015751065" evidence="3">
    <location>
        <begin position="19"/>
        <end position="659"/>
    </location>
</feature>
<comment type="cofactor">
    <cofactor evidence="1">
        <name>Mg(2+)</name>
        <dbReference type="ChEBI" id="CHEBI:18420"/>
    </cofactor>
</comment>
<dbReference type="SFLD" id="SFLDG01019">
    <property type="entry name" value="Terpene_Cyclase_Like_1_C_Termi"/>
    <property type="match status" value="1"/>
</dbReference>
<dbReference type="InterPro" id="IPR008930">
    <property type="entry name" value="Terpenoid_cyclase/PrenylTrfase"/>
</dbReference>
<feature type="domain" description="Terpene synthase metal-binding" evidence="5">
    <location>
        <begin position="377"/>
        <end position="601"/>
    </location>
</feature>
<sequence>MLLCIIILWIFIQDQIDSTTKLPIILAKGAGHFVTISSFDEVDECPKINKLSIASSMSDNLDDKNQCQYSGFNSKKASKKLLVPFKSTDQSLNNLDMSSIPVSSASSTSSSVLTSIGVNGSSKKQQDCIRNMVNFNASIWGYQFLKYDEREDLVVEKQLVDDLTHVVKIELIRITTSSHESMQHTKLIQLIDAVQRLGIAYHFEEEIEEALQHIYGTYGEQWIDKNNLESTSLWFRLLRQHGFNVSPEIFKNYMGGDGTFKEALCNDAQGTLALYEAAYMRVEGEQILDKALEFTKMHLDIISKNPSCDSSLRTQIQQALTQPLRRSLERLEALRYIPIYQQETSHNEVLLKLEKLDFNVLRSMHKKELSQICKWRKDLDMLNKLPYVRDRVIEGYLWILSIYYEPQYSQTRIFLMKTCMWLVVLDDTFDNYGTYEELEIFTQAVDMVNKLPISCLDMLPEYMKLIYEELVNSHMEMEELLEKEGKQYQIHYVREMRGALTLEEYISVSMVTSTYSLIIARSYVGRGDIVTEESFKWVSRYPPIVKASFVILRLMDDIVSHKEEQERCHVATSIECYAKESGASEEEACAFISKKVVDGWKVINKESLRPTDVPFFLVMPAINLARMCDVLYNVNDGFTHAGEEVINYIKLLFLHPILV</sequence>
<dbReference type="GO" id="GO:0016102">
    <property type="term" value="P:diterpenoid biosynthetic process"/>
    <property type="evidence" value="ECO:0007669"/>
    <property type="project" value="InterPro"/>
</dbReference>
<dbReference type="FunFam" id="1.50.10.130:FF:000001">
    <property type="entry name" value="Isoprene synthase, chloroplastic"/>
    <property type="match status" value="1"/>
</dbReference>
<gene>
    <name evidence="6" type="ORF">CTI12_AA381410</name>
</gene>
<feature type="domain" description="Terpene synthase N-terminal" evidence="4">
    <location>
        <begin position="139"/>
        <end position="320"/>
    </location>
</feature>
<dbReference type="EMBL" id="PKPP01005410">
    <property type="protein sequence ID" value="PWA60236.1"/>
    <property type="molecule type" value="Genomic_DNA"/>
</dbReference>
<dbReference type="Pfam" id="PF03936">
    <property type="entry name" value="Terpene_synth_C"/>
    <property type="match status" value="1"/>
</dbReference>
<keyword evidence="2" id="KW-0479">Metal-binding</keyword>
<accession>A0A2U1MGA7</accession>
<dbReference type="InterPro" id="IPR005630">
    <property type="entry name" value="Terpene_synthase_metal-bd"/>
</dbReference>
<dbReference type="InterPro" id="IPR008949">
    <property type="entry name" value="Isoprenoid_synthase_dom_sf"/>
</dbReference>
<dbReference type="SUPFAM" id="SSF48576">
    <property type="entry name" value="Terpenoid synthases"/>
    <property type="match status" value="1"/>
</dbReference>
<dbReference type="SFLD" id="SFLDS00005">
    <property type="entry name" value="Isoprenoid_Synthase_Type_I"/>
    <property type="match status" value="1"/>
</dbReference>
<keyword evidence="3" id="KW-0732">Signal</keyword>
<evidence type="ECO:0000259" key="4">
    <source>
        <dbReference type="Pfam" id="PF01397"/>
    </source>
</evidence>
<evidence type="ECO:0000256" key="3">
    <source>
        <dbReference type="SAM" id="SignalP"/>
    </source>
</evidence>
<dbReference type="Gene3D" id="1.10.600.10">
    <property type="entry name" value="Farnesyl Diphosphate Synthase"/>
    <property type="match status" value="1"/>
</dbReference>
<reference evidence="6 7" key="1">
    <citation type="journal article" date="2018" name="Mol. Plant">
        <title>The genome of Artemisia annua provides insight into the evolution of Asteraceae family and artemisinin biosynthesis.</title>
        <authorList>
            <person name="Shen Q."/>
            <person name="Zhang L."/>
            <person name="Liao Z."/>
            <person name="Wang S."/>
            <person name="Yan T."/>
            <person name="Shi P."/>
            <person name="Liu M."/>
            <person name="Fu X."/>
            <person name="Pan Q."/>
            <person name="Wang Y."/>
            <person name="Lv Z."/>
            <person name="Lu X."/>
            <person name="Zhang F."/>
            <person name="Jiang W."/>
            <person name="Ma Y."/>
            <person name="Chen M."/>
            <person name="Hao X."/>
            <person name="Li L."/>
            <person name="Tang Y."/>
            <person name="Lv G."/>
            <person name="Zhou Y."/>
            <person name="Sun X."/>
            <person name="Brodelius P.E."/>
            <person name="Rose J.K.C."/>
            <person name="Tang K."/>
        </authorList>
    </citation>
    <scope>NUCLEOTIDE SEQUENCE [LARGE SCALE GENOMIC DNA]</scope>
    <source>
        <strain evidence="7">cv. Huhao1</strain>
        <tissue evidence="6">Leaf</tissue>
    </source>
</reference>
<dbReference type="SUPFAM" id="SSF48239">
    <property type="entry name" value="Terpenoid cyclases/Protein prenyltransferases"/>
    <property type="match status" value="1"/>
</dbReference>
<evidence type="ECO:0000259" key="5">
    <source>
        <dbReference type="Pfam" id="PF03936"/>
    </source>
</evidence>
<keyword evidence="7" id="KW-1185">Reference proteome</keyword>
<dbReference type="InterPro" id="IPR036965">
    <property type="entry name" value="Terpene_synth_N_sf"/>
</dbReference>
<dbReference type="InterPro" id="IPR044814">
    <property type="entry name" value="Terpene_cyclase_plant_C1"/>
</dbReference>